<reference evidence="6" key="1">
    <citation type="submission" date="2011-07" db="EMBL/GenBank/DDBJ databases">
        <authorList>
            <consortium name="Caenorhabditis brenneri Sequencing and Analysis Consortium"/>
            <person name="Wilson R.K."/>
        </authorList>
    </citation>
    <scope>NUCLEOTIDE SEQUENCE [LARGE SCALE GENOMIC DNA]</scope>
    <source>
        <strain evidence="6">PB2801</strain>
    </source>
</reference>
<sequence length="285" mass="31910">MSTASSGKSQTKGRASSLTSINNFEHLASVEKAGWLNKWTNYLKGYRQRWFVLDSNATLSYYRNPSEVGHTCRGSINLQEARVHTDKATSCIVVSGQSQTFHVKPQNEMDRQQWVNSLEYMRHKAITKAESEEDEDAQMASTDTNRTDALILSNRQISGKLCDLRTAANMMNKQGEELMRALNGTVETDKNSLADRADLLKMTTAAVLQAAEEFVEMSEQSAKRLNKIVAVEQKEKAFLQEQLEALAKQHSSLERAATQCSTGAPVSAYSDQEDEFHDAEEDLIF</sequence>
<dbReference type="SMART" id="SM00233">
    <property type="entry name" value="PH"/>
    <property type="match status" value="1"/>
</dbReference>
<protein>
    <recommendedName>
        <fullName evidence="4">PH domain-containing protein</fullName>
    </recommendedName>
</protein>
<keyword evidence="2" id="KW-0175">Coiled coil</keyword>
<evidence type="ECO:0000313" key="6">
    <source>
        <dbReference type="Proteomes" id="UP000008068"/>
    </source>
</evidence>
<dbReference type="GO" id="GO:0005802">
    <property type="term" value="C:trans-Golgi network"/>
    <property type="evidence" value="ECO:0007669"/>
    <property type="project" value="TreeGrafter"/>
</dbReference>
<dbReference type="AlphaFoldDB" id="G0MLC8"/>
<evidence type="ECO:0000313" key="5">
    <source>
        <dbReference type="EMBL" id="EGT34704.1"/>
    </source>
</evidence>
<gene>
    <name evidence="5" type="ORF">CAEBREN_16579</name>
</gene>
<dbReference type="FunFam" id="2.30.29.30:FF:000666">
    <property type="entry name" value="Oxysterol-binding protein"/>
    <property type="match status" value="1"/>
</dbReference>
<feature type="domain" description="PH" evidence="4">
    <location>
        <begin position="29"/>
        <end position="123"/>
    </location>
</feature>
<evidence type="ECO:0000256" key="2">
    <source>
        <dbReference type="SAM" id="Coils"/>
    </source>
</evidence>
<feature type="region of interest" description="Disordered" evidence="3">
    <location>
        <begin position="258"/>
        <end position="285"/>
    </location>
</feature>
<organism evidence="6">
    <name type="scientific">Caenorhabditis brenneri</name>
    <name type="common">Nematode worm</name>
    <dbReference type="NCBI Taxonomy" id="135651"/>
    <lineage>
        <taxon>Eukaryota</taxon>
        <taxon>Metazoa</taxon>
        <taxon>Ecdysozoa</taxon>
        <taxon>Nematoda</taxon>
        <taxon>Chromadorea</taxon>
        <taxon>Rhabditida</taxon>
        <taxon>Rhabditina</taxon>
        <taxon>Rhabditomorpha</taxon>
        <taxon>Rhabditoidea</taxon>
        <taxon>Rhabditidae</taxon>
        <taxon>Peloderinae</taxon>
        <taxon>Caenorhabditis</taxon>
    </lineage>
</organism>
<dbReference type="HOGENOM" id="CLU_977365_0_0_1"/>
<dbReference type="GO" id="GO:0007032">
    <property type="term" value="P:endosome organization"/>
    <property type="evidence" value="ECO:0007669"/>
    <property type="project" value="TreeGrafter"/>
</dbReference>
<dbReference type="Gene3D" id="2.30.29.30">
    <property type="entry name" value="Pleckstrin-homology domain (PH domain)/Phosphotyrosine-binding domain (PTB)"/>
    <property type="match status" value="1"/>
</dbReference>
<keyword evidence="1" id="KW-0597">Phosphoprotein</keyword>
<dbReference type="PROSITE" id="PS50003">
    <property type="entry name" value="PH_DOMAIN"/>
    <property type="match status" value="1"/>
</dbReference>
<dbReference type="GO" id="GO:0055037">
    <property type="term" value="C:recycling endosome"/>
    <property type="evidence" value="ECO:0007669"/>
    <property type="project" value="TreeGrafter"/>
</dbReference>
<dbReference type="PANTHER" id="PTHR22902:SF27">
    <property type="entry name" value="PLECKSTRIN HOMOLOGY DOMAIN-CONTAINING FAMILY A MEMBER 3"/>
    <property type="match status" value="1"/>
</dbReference>
<name>G0MLC8_CAEBE</name>
<dbReference type="OMA" id="CCELINK"/>
<dbReference type="InParanoid" id="G0MLC8"/>
<dbReference type="InterPro" id="IPR011993">
    <property type="entry name" value="PH-like_dom_sf"/>
</dbReference>
<dbReference type="SUPFAM" id="SSF50729">
    <property type="entry name" value="PH domain-like"/>
    <property type="match status" value="1"/>
</dbReference>
<feature type="coiled-coil region" evidence="2">
    <location>
        <begin position="222"/>
        <end position="256"/>
    </location>
</feature>
<dbReference type="InterPro" id="IPR001849">
    <property type="entry name" value="PH_domain"/>
</dbReference>
<dbReference type="eggNOG" id="KOG1737">
    <property type="taxonomic scope" value="Eukaryota"/>
</dbReference>
<feature type="compositionally biased region" description="Acidic residues" evidence="3">
    <location>
        <begin position="271"/>
        <end position="285"/>
    </location>
</feature>
<dbReference type="OrthoDB" id="1854502at2759"/>
<dbReference type="GO" id="GO:0005769">
    <property type="term" value="C:early endosome"/>
    <property type="evidence" value="ECO:0007669"/>
    <property type="project" value="TreeGrafter"/>
</dbReference>
<proteinExistence type="predicted"/>
<evidence type="ECO:0000256" key="3">
    <source>
        <dbReference type="SAM" id="MobiDB-lite"/>
    </source>
</evidence>
<dbReference type="Proteomes" id="UP000008068">
    <property type="component" value="Unassembled WGS sequence"/>
</dbReference>
<dbReference type="STRING" id="135651.G0MLC8"/>
<dbReference type="GO" id="GO:0042147">
    <property type="term" value="P:retrograde transport, endosome to Golgi"/>
    <property type="evidence" value="ECO:0007669"/>
    <property type="project" value="TreeGrafter"/>
</dbReference>
<dbReference type="GO" id="GO:0005829">
    <property type="term" value="C:cytosol"/>
    <property type="evidence" value="ECO:0007669"/>
    <property type="project" value="GOC"/>
</dbReference>
<dbReference type="EMBL" id="GL379799">
    <property type="protein sequence ID" value="EGT34704.1"/>
    <property type="molecule type" value="Genomic_DNA"/>
</dbReference>
<dbReference type="Pfam" id="PF00169">
    <property type="entry name" value="PH"/>
    <property type="match status" value="1"/>
</dbReference>
<accession>G0MLC8</accession>
<keyword evidence="6" id="KW-1185">Reference proteome</keyword>
<evidence type="ECO:0000256" key="1">
    <source>
        <dbReference type="ARBA" id="ARBA00022553"/>
    </source>
</evidence>
<dbReference type="PANTHER" id="PTHR22902">
    <property type="entry name" value="SESQUIPEDALIAN"/>
    <property type="match status" value="1"/>
</dbReference>
<dbReference type="GO" id="GO:0001881">
    <property type="term" value="P:receptor recycling"/>
    <property type="evidence" value="ECO:0007669"/>
    <property type="project" value="TreeGrafter"/>
</dbReference>
<dbReference type="InterPro" id="IPR045188">
    <property type="entry name" value="Boi1/Boi2-like"/>
</dbReference>
<evidence type="ECO:0000259" key="4">
    <source>
        <dbReference type="PROSITE" id="PS50003"/>
    </source>
</evidence>